<organism evidence="1 2">
    <name type="scientific">Dreissena polymorpha</name>
    <name type="common">Zebra mussel</name>
    <name type="synonym">Mytilus polymorpha</name>
    <dbReference type="NCBI Taxonomy" id="45954"/>
    <lineage>
        <taxon>Eukaryota</taxon>
        <taxon>Metazoa</taxon>
        <taxon>Spiralia</taxon>
        <taxon>Lophotrochozoa</taxon>
        <taxon>Mollusca</taxon>
        <taxon>Bivalvia</taxon>
        <taxon>Autobranchia</taxon>
        <taxon>Heteroconchia</taxon>
        <taxon>Euheterodonta</taxon>
        <taxon>Imparidentia</taxon>
        <taxon>Neoheterodontei</taxon>
        <taxon>Myida</taxon>
        <taxon>Dreissenoidea</taxon>
        <taxon>Dreissenidae</taxon>
        <taxon>Dreissena</taxon>
    </lineage>
</organism>
<keyword evidence="2" id="KW-1185">Reference proteome</keyword>
<name>A0A9D4EG77_DREPO</name>
<comment type="caution">
    <text evidence="1">The sequence shown here is derived from an EMBL/GenBank/DDBJ whole genome shotgun (WGS) entry which is preliminary data.</text>
</comment>
<dbReference type="EMBL" id="JAIWYP010000009">
    <property type="protein sequence ID" value="KAH3779093.1"/>
    <property type="molecule type" value="Genomic_DNA"/>
</dbReference>
<gene>
    <name evidence="1" type="ORF">DPMN_180572</name>
</gene>
<protein>
    <submittedName>
        <fullName evidence="1">Uncharacterized protein</fullName>
    </submittedName>
</protein>
<proteinExistence type="predicted"/>
<reference evidence="1" key="1">
    <citation type="journal article" date="2019" name="bioRxiv">
        <title>The Genome of the Zebra Mussel, Dreissena polymorpha: A Resource for Invasive Species Research.</title>
        <authorList>
            <person name="McCartney M.A."/>
            <person name="Auch B."/>
            <person name="Kono T."/>
            <person name="Mallez S."/>
            <person name="Zhang Y."/>
            <person name="Obille A."/>
            <person name="Becker A."/>
            <person name="Abrahante J.E."/>
            <person name="Garbe J."/>
            <person name="Badalamenti J.P."/>
            <person name="Herman A."/>
            <person name="Mangelson H."/>
            <person name="Liachko I."/>
            <person name="Sullivan S."/>
            <person name="Sone E.D."/>
            <person name="Koren S."/>
            <person name="Silverstein K.A.T."/>
            <person name="Beckman K.B."/>
            <person name="Gohl D.M."/>
        </authorList>
    </citation>
    <scope>NUCLEOTIDE SEQUENCE</scope>
    <source>
        <strain evidence="1">Duluth1</strain>
        <tissue evidence="1">Whole animal</tissue>
    </source>
</reference>
<evidence type="ECO:0000313" key="1">
    <source>
        <dbReference type="EMBL" id="KAH3779093.1"/>
    </source>
</evidence>
<evidence type="ECO:0000313" key="2">
    <source>
        <dbReference type="Proteomes" id="UP000828390"/>
    </source>
</evidence>
<accession>A0A9D4EG77</accession>
<dbReference type="Proteomes" id="UP000828390">
    <property type="component" value="Unassembled WGS sequence"/>
</dbReference>
<dbReference type="AlphaFoldDB" id="A0A9D4EG77"/>
<sequence>MKVGMARSWRPLHRIYALSQVHGADAAQTPSLENHTIPWLPQITVNVSRIYQT</sequence>
<reference evidence="1" key="2">
    <citation type="submission" date="2020-11" db="EMBL/GenBank/DDBJ databases">
        <authorList>
            <person name="McCartney M.A."/>
            <person name="Auch B."/>
            <person name="Kono T."/>
            <person name="Mallez S."/>
            <person name="Becker A."/>
            <person name="Gohl D.M."/>
            <person name="Silverstein K.A.T."/>
            <person name="Koren S."/>
            <person name="Bechman K.B."/>
            <person name="Herman A."/>
            <person name="Abrahante J.E."/>
            <person name="Garbe J."/>
        </authorList>
    </citation>
    <scope>NUCLEOTIDE SEQUENCE</scope>
    <source>
        <strain evidence="1">Duluth1</strain>
        <tissue evidence="1">Whole animal</tissue>
    </source>
</reference>